<dbReference type="Proteomes" id="UP000633601">
    <property type="component" value="Unassembled WGS sequence"/>
</dbReference>
<evidence type="ECO:0000313" key="9">
    <source>
        <dbReference type="EMBL" id="MBD7998080.1"/>
    </source>
</evidence>
<comment type="caution">
    <text evidence="9">The sequence shown here is derived from an EMBL/GenBank/DDBJ whole genome shotgun (WGS) entry which is preliminary data.</text>
</comment>
<comment type="similarity">
    <text evidence="2">Belongs to the CPA3 antiporters (TC 2.A.63) subunit E family.</text>
</comment>
<evidence type="ECO:0000256" key="5">
    <source>
        <dbReference type="ARBA" id="ARBA00022989"/>
    </source>
</evidence>
<evidence type="ECO:0000256" key="7">
    <source>
        <dbReference type="SAM" id="MobiDB-lite"/>
    </source>
</evidence>
<name>A0ABR8UZX0_9CELL</name>
<evidence type="ECO:0000256" key="4">
    <source>
        <dbReference type="ARBA" id="ARBA00022692"/>
    </source>
</evidence>
<dbReference type="NCBIfam" id="NF006521">
    <property type="entry name" value="PRK08965.1-5"/>
    <property type="match status" value="1"/>
</dbReference>
<organism evidence="9 10">
    <name type="scientific">Oerskovia gallyi</name>
    <dbReference type="NCBI Taxonomy" id="2762226"/>
    <lineage>
        <taxon>Bacteria</taxon>
        <taxon>Bacillati</taxon>
        <taxon>Actinomycetota</taxon>
        <taxon>Actinomycetes</taxon>
        <taxon>Micrococcales</taxon>
        <taxon>Cellulomonadaceae</taxon>
        <taxon>Oerskovia</taxon>
    </lineage>
</organism>
<evidence type="ECO:0000256" key="3">
    <source>
        <dbReference type="ARBA" id="ARBA00022475"/>
    </source>
</evidence>
<gene>
    <name evidence="9" type="ORF">H9640_05905</name>
</gene>
<accession>A0ABR8UZX0</accession>
<feature type="compositionally biased region" description="Low complexity" evidence="7">
    <location>
        <begin position="195"/>
        <end position="217"/>
    </location>
</feature>
<reference evidence="9 10" key="1">
    <citation type="submission" date="2020-08" db="EMBL/GenBank/DDBJ databases">
        <title>A Genomic Blueprint of the Chicken Gut Microbiome.</title>
        <authorList>
            <person name="Gilroy R."/>
            <person name="Ravi A."/>
            <person name="Getino M."/>
            <person name="Pursley I."/>
            <person name="Horton D.L."/>
            <person name="Alikhan N.-F."/>
            <person name="Baker D."/>
            <person name="Gharbi K."/>
            <person name="Hall N."/>
            <person name="Watson M."/>
            <person name="Adriaenssens E.M."/>
            <person name="Foster-Nyarko E."/>
            <person name="Jarju S."/>
            <person name="Secka A."/>
            <person name="Antonio M."/>
            <person name="Oren A."/>
            <person name="Chaudhuri R."/>
            <person name="La Ragione R.M."/>
            <person name="Hildebrand F."/>
            <person name="Pallen M.J."/>
        </authorList>
    </citation>
    <scope>NUCLEOTIDE SEQUENCE [LARGE SCALE GENOMIC DNA]</scope>
    <source>
        <strain evidence="9 10">Sa2CUA8</strain>
    </source>
</reference>
<evidence type="ECO:0000256" key="8">
    <source>
        <dbReference type="SAM" id="Phobius"/>
    </source>
</evidence>
<keyword evidence="10" id="KW-1185">Reference proteome</keyword>
<feature type="region of interest" description="Disordered" evidence="7">
    <location>
        <begin position="187"/>
        <end position="233"/>
    </location>
</feature>
<keyword evidence="5 8" id="KW-1133">Transmembrane helix</keyword>
<dbReference type="RefSeq" id="WP_191789807.1">
    <property type="nucleotide sequence ID" value="NZ_JACSQE010000004.1"/>
</dbReference>
<comment type="subcellular location">
    <subcellularLocation>
        <location evidence="1">Cell membrane</location>
        <topology evidence="1">Multi-pass membrane protein</topology>
    </subcellularLocation>
</comment>
<feature type="transmembrane region" description="Helical" evidence="8">
    <location>
        <begin position="20"/>
        <end position="37"/>
    </location>
</feature>
<protein>
    <submittedName>
        <fullName evidence="9">Na+/H+ antiporter subunit E</fullName>
    </submittedName>
</protein>
<proteinExistence type="inferred from homology"/>
<keyword evidence="3" id="KW-1003">Cell membrane</keyword>
<dbReference type="InterPro" id="IPR002758">
    <property type="entry name" value="Cation_antiport_E"/>
</dbReference>
<evidence type="ECO:0000256" key="1">
    <source>
        <dbReference type="ARBA" id="ARBA00004651"/>
    </source>
</evidence>
<dbReference type="PANTHER" id="PTHR34584">
    <property type="entry name" value="NA(+)/H(+) ANTIPORTER SUBUNIT E1"/>
    <property type="match status" value="1"/>
</dbReference>
<evidence type="ECO:0000256" key="2">
    <source>
        <dbReference type="ARBA" id="ARBA00006228"/>
    </source>
</evidence>
<feature type="compositionally biased region" description="Basic and acidic residues" evidence="7">
    <location>
        <begin position="218"/>
        <end position="233"/>
    </location>
</feature>
<evidence type="ECO:0000313" key="10">
    <source>
        <dbReference type="Proteomes" id="UP000633601"/>
    </source>
</evidence>
<dbReference type="EMBL" id="JACSQE010000004">
    <property type="protein sequence ID" value="MBD7998080.1"/>
    <property type="molecule type" value="Genomic_DNA"/>
</dbReference>
<dbReference type="Pfam" id="PF01899">
    <property type="entry name" value="MNHE"/>
    <property type="match status" value="1"/>
</dbReference>
<sequence>MSLHRRRGPLAGGWFGRLTAQWRTVVWLTVVWVMLWGELSWGNVLAGILLASLLITFMPLPSIATSGTVRPWPLLVLVARFVADLVVASFQVSMQAFKLRHTPHGAVVGVRLRNPSDIYMTITSELSSLVPGSLVIEAHRLTGMLYLHVLDLDAAGGADKVRQDTLDLEARVLRAFASNDELKAAGLYHHPGETPEPAGATASGGTTGAPGAPGADGAARRTERRTDRGEGQR</sequence>
<keyword evidence="4 8" id="KW-0812">Transmembrane</keyword>
<evidence type="ECO:0000256" key="6">
    <source>
        <dbReference type="ARBA" id="ARBA00023136"/>
    </source>
</evidence>
<dbReference type="PANTHER" id="PTHR34584:SF1">
    <property type="entry name" value="NA(+)_H(+) ANTIPORTER SUBUNIT E1"/>
    <property type="match status" value="1"/>
</dbReference>
<keyword evidence="6 8" id="KW-0472">Membrane</keyword>
<feature type="transmembrane region" description="Helical" evidence="8">
    <location>
        <begin position="44"/>
        <end position="60"/>
    </location>
</feature>
<feature type="transmembrane region" description="Helical" evidence="8">
    <location>
        <begin position="72"/>
        <end position="90"/>
    </location>
</feature>